<dbReference type="SUPFAM" id="SSF53850">
    <property type="entry name" value="Periplasmic binding protein-like II"/>
    <property type="match status" value="1"/>
</dbReference>
<evidence type="ECO:0000313" key="8">
    <source>
        <dbReference type="Proteomes" id="UP000177167"/>
    </source>
</evidence>
<dbReference type="InterPro" id="IPR000914">
    <property type="entry name" value="SBP_5_dom"/>
</dbReference>
<dbReference type="GO" id="GO:0043190">
    <property type="term" value="C:ATP-binding cassette (ABC) transporter complex"/>
    <property type="evidence" value="ECO:0007669"/>
    <property type="project" value="InterPro"/>
</dbReference>
<dbReference type="Proteomes" id="UP000177167">
    <property type="component" value="Unassembled WGS sequence"/>
</dbReference>
<accession>A0A1F8F653</accession>
<dbReference type="GO" id="GO:0042597">
    <property type="term" value="C:periplasmic space"/>
    <property type="evidence" value="ECO:0007669"/>
    <property type="project" value="UniProtKB-ARBA"/>
</dbReference>
<feature type="region of interest" description="Disordered" evidence="4">
    <location>
        <begin position="417"/>
        <end position="437"/>
    </location>
</feature>
<feature type="compositionally biased region" description="Basic and acidic residues" evidence="4">
    <location>
        <begin position="419"/>
        <end position="437"/>
    </location>
</feature>
<organism evidence="7 8">
    <name type="scientific">Candidatus Yanofskybacteria bacterium RIFCSPHIGHO2_02_FULL_41_11</name>
    <dbReference type="NCBI Taxonomy" id="1802675"/>
    <lineage>
        <taxon>Bacteria</taxon>
        <taxon>Candidatus Yanofskyibacteriota</taxon>
    </lineage>
</organism>
<reference evidence="7 8" key="1">
    <citation type="journal article" date="2016" name="Nat. Commun.">
        <title>Thousands of microbial genomes shed light on interconnected biogeochemical processes in an aquifer system.</title>
        <authorList>
            <person name="Anantharaman K."/>
            <person name="Brown C.T."/>
            <person name="Hug L.A."/>
            <person name="Sharon I."/>
            <person name="Castelle C.J."/>
            <person name="Probst A.J."/>
            <person name="Thomas B.C."/>
            <person name="Singh A."/>
            <person name="Wilkins M.J."/>
            <person name="Karaoz U."/>
            <person name="Brodie E.L."/>
            <person name="Williams K.H."/>
            <person name="Hubbard S.S."/>
            <person name="Banfield J.F."/>
        </authorList>
    </citation>
    <scope>NUCLEOTIDE SEQUENCE [LARGE SCALE GENOMIC DNA]</scope>
</reference>
<dbReference type="Gene3D" id="3.10.105.10">
    <property type="entry name" value="Dipeptide-binding Protein, Domain 3"/>
    <property type="match status" value="1"/>
</dbReference>
<dbReference type="PANTHER" id="PTHR30290:SF9">
    <property type="entry name" value="OLIGOPEPTIDE-BINDING PROTEIN APPA"/>
    <property type="match status" value="1"/>
</dbReference>
<dbReference type="GO" id="GO:0015833">
    <property type="term" value="P:peptide transport"/>
    <property type="evidence" value="ECO:0007669"/>
    <property type="project" value="TreeGrafter"/>
</dbReference>
<comment type="caution">
    <text evidence="7">The sequence shown here is derived from an EMBL/GenBank/DDBJ whole genome shotgun (WGS) entry which is preliminary data.</text>
</comment>
<sequence length="612" mass="69714">MNDNNQLDDFFGLKNRGDSDSPGIRETITKKIQSKLKIQLIPKALSRKERYVIAALVLVILGSIVAMPLATYFHFTEKAPDYDGKFTEGMINEPRHINPLLSQANDTDKDLVSLIYSGLLEYNGEGKIIPDLAQSYEISSDGLNYTVYLKENAYWHDGEKVTADDIIFTIQTTQNSDYGSPQRINWQGVQIEKVNDLAVMFKLQIKYAQFLNNLTLKILPKHVWQDIKPINFALSEFNLKPIGSGPYKFDRLKKDKDGRIRSYYLSANKEFYGGRPFINEIGIKFYISEDEMIDAYNRSEIEGLSFVSPDNLKRVKFKQRLTLRELQLPRYFAVFFNQNKNAVLPDKNIRLALSHATDKNALLKNVLEDRGIAVHSPMVGGVLEIPDNAKKYDYNPELAKTILETAGWISSRAVNKASGDVRPESSNDGRSKDKSGILSKKDQRLEIKITTSTWSELTKIAKIIEEQWEALGADVTIEVLPTPELQQAIKDRNYEALLFGAVLNIDPDPFSLWHSSQKKDPGLNLSLYDNKAADTLLEDARQTLNPLERAKKYDDFQKLVTEDIPAVFLYNPLYIHGPAKKIKGSNGSLISLPSDRFINIERWYIETKRVWK</sequence>
<keyword evidence="2" id="KW-0813">Transport</keyword>
<keyword evidence="5" id="KW-0472">Membrane</keyword>
<evidence type="ECO:0000256" key="1">
    <source>
        <dbReference type="ARBA" id="ARBA00005695"/>
    </source>
</evidence>
<comment type="similarity">
    <text evidence="1">Belongs to the bacterial solute-binding protein 5 family.</text>
</comment>
<keyword evidence="3" id="KW-0732">Signal</keyword>
<keyword evidence="5" id="KW-0812">Transmembrane</keyword>
<keyword evidence="5" id="KW-1133">Transmembrane helix</keyword>
<dbReference type="PANTHER" id="PTHR30290">
    <property type="entry name" value="PERIPLASMIC BINDING COMPONENT OF ABC TRANSPORTER"/>
    <property type="match status" value="1"/>
</dbReference>
<evidence type="ECO:0000256" key="5">
    <source>
        <dbReference type="SAM" id="Phobius"/>
    </source>
</evidence>
<protein>
    <recommendedName>
        <fullName evidence="6">Solute-binding protein family 5 domain-containing protein</fullName>
    </recommendedName>
</protein>
<dbReference type="AlphaFoldDB" id="A0A1F8F653"/>
<evidence type="ECO:0000256" key="4">
    <source>
        <dbReference type="SAM" id="MobiDB-lite"/>
    </source>
</evidence>
<feature type="transmembrane region" description="Helical" evidence="5">
    <location>
        <begin position="51"/>
        <end position="75"/>
    </location>
</feature>
<dbReference type="Gene3D" id="3.40.190.10">
    <property type="entry name" value="Periplasmic binding protein-like II"/>
    <property type="match status" value="1"/>
</dbReference>
<evidence type="ECO:0000256" key="2">
    <source>
        <dbReference type="ARBA" id="ARBA00022448"/>
    </source>
</evidence>
<dbReference type="GO" id="GO:1904680">
    <property type="term" value="F:peptide transmembrane transporter activity"/>
    <property type="evidence" value="ECO:0007669"/>
    <property type="project" value="TreeGrafter"/>
</dbReference>
<gene>
    <name evidence="7" type="ORF">A3J46_02905</name>
</gene>
<dbReference type="PIRSF" id="PIRSF002741">
    <property type="entry name" value="MppA"/>
    <property type="match status" value="1"/>
</dbReference>
<feature type="domain" description="Solute-binding protein family 5" evidence="6">
    <location>
        <begin position="127"/>
        <end position="518"/>
    </location>
</feature>
<dbReference type="EMBL" id="MGJP01000058">
    <property type="protein sequence ID" value="OGN08625.1"/>
    <property type="molecule type" value="Genomic_DNA"/>
</dbReference>
<proteinExistence type="inferred from homology"/>
<dbReference type="InterPro" id="IPR030678">
    <property type="entry name" value="Peptide/Ni-bd"/>
</dbReference>
<dbReference type="InterPro" id="IPR039424">
    <property type="entry name" value="SBP_5"/>
</dbReference>
<evidence type="ECO:0000313" key="7">
    <source>
        <dbReference type="EMBL" id="OGN08625.1"/>
    </source>
</evidence>
<dbReference type="Gene3D" id="3.90.76.10">
    <property type="entry name" value="Dipeptide-binding Protein, Domain 1"/>
    <property type="match status" value="1"/>
</dbReference>
<evidence type="ECO:0000256" key="3">
    <source>
        <dbReference type="ARBA" id="ARBA00022729"/>
    </source>
</evidence>
<evidence type="ECO:0000259" key="6">
    <source>
        <dbReference type="Pfam" id="PF00496"/>
    </source>
</evidence>
<name>A0A1F8F653_9BACT</name>
<dbReference type="Pfam" id="PF00496">
    <property type="entry name" value="SBP_bac_5"/>
    <property type="match status" value="1"/>
</dbReference>